<comment type="caution">
    <text evidence="8">The sequence shown here is derived from an EMBL/GenBank/DDBJ whole genome shotgun (WGS) entry which is preliminary data.</text>
</comment>
<evidence type="ECO:0000256" key="1">
    <source>
        <dbReference type="ARBA" id="ARBA00008761"/>
    </source>
</evidence>
<feature type="region of interest" description="Disordered" evidence="5">
    <location>
        <begin position="453"/>
        <end position="486"/>
    </location>
</feature>
<dbReference type="NCBIfam" id="NF040570">
    <property type="entry name" value="guided_TnpB"/>
    <property type="match status" value="1"/>
</dbReference>
<dbReference type="GO" id="GO:0032196">
    <property type="term" value="P:transposition"/>
    <property type="evidence" value="ECO:0007669"/>
    <property type="project" value="UniProtKB-KW"/>
</dbReference>
<evidence type="ECO:0000256" key="3">
    <source>
        <dbReference type="ARBA" id="ARBA00023125"/>
    </source>
</evidence>
<evidence type="ECO:0000259" key="7">
    <source>
        <dbReference type="Pfam" id="PF07282"/>
    </source>
</evidence>
<keyword evidence="4" id="KW-0233">DNA recombination</keyword>
<dbReference type="Proteomes" id="UP000476628">
    <property type="component" value="Unassembled WGS sequence"/>
</dbReference>
<dbReference type="InterPro" id="IPR010095">
    <property type="entry name" value="Cas12f1-like_TNB"/>
</dbReference>
<feature type="domain" description="Cas12f1-like TNB" evidence="7">
    <location>
        <begin position="374"/>
        <end position="440"/>
    </location>
</feature>
<keyword evidence="3" id="KW-0238">DNA-binding</keyword>
<organism evidence="8 9">
    <name type="scientific">Bifidobacterium longum</name>
    <dbReference type="NCBI Taxonomy" id="216816"/>
    <lineage>
        <taxon>Bacteria</taxon>
        <taxon>Bacillati</taxon>
        <taxon>Actinomycetota</taxon>
        <taxon>Actinomycetes</taxon>
        <taxon>Bifidobacteriales</taxon>
        <taxon>Bifidobacteriaceae</taxon>
        <taxon>Bifidobacterium</taxon>
    </lineage>
</organism>
<keyword evidence="2" id="KW-0815">Transposition</keyword>
<evidence type="ECO:0000256" key="5">
    <source>
        <dbReference type="SAM" id="MobiDB-lite"/>
    </source>
</evidence>
<sequence>MSQKVRIVKVKHTGASVYLGDDACRNRRWTRNPERIMDWLCDGWRTRFNQHREHRTIRRYMEDVEFHERMWVDVPLGGATVGEPFKDSEARIRCSWLACIPAAVLASPMRVENSEWYAGLKRKKINGGRVPGFKSCKRDPQYFVCWRNQTKTGNAVYHQVSRKRGVVIITGTVKKEFRKPGETGCRWRLSIHVRVSQPVRDYTSVAVNWTERTLVFTNKPSPIQRNATGRQTGIDRGCVHTLALSNGTMLDMPQPSERERREYLRLQRKLARQDTVNSRRGGKTAKFQSKRRKLTLKRMGSIRRRINNRKDDWVAKTTTRLVEDYDLIALEALDTRRMARKPKPKHDPNHKGRYLRNGSTAKAGLNRSILGNRWTDIQNKLEYKTRLAENRLILVNPAYTSQTCNRCGHVAKENRESQAVFQCVNCGNKANADINAAKNILDRAIHTTGMDDAEGVEGHASRETNVSWESPVETPTPAPRMGRPLH</sequence>
<comment type="similarity">
    <text evidence="1">In the C-terminal section; belongs to the transposase 35 family.</text>
</comment>
<evidence type="ECO:0000313" key="9">
    <source>
        <dbReference type="Proteomes" id="UP000476628"/>
    </source>
</evidence>
<evidence type="ECO:0000256" key="2">
    <source>
        <dbReference type="ARBA" id="ARBA00022578"/>
    </source>
</evidence>
<gene>
    <name evidence="8" type="ORF">GBC45_09175</name>
</gene>
<dbReference type="GO" id="GO:0003677">
    <property type="term" value="F:DNA binding"/>
    <property type="evidence" value="ECO:0007669"/>
    <property type="project" value="UniProtKB-KW"/>
</dbReference>
<name>A0A6L4U2Q6_BIFLN</name>
<evidence type="ECO:0000256" key="4">
    <source>
        <dbReference type="ARBA" id="ARBA00023172"/>
    </source>
</evidence>
<dbReference type="InterPro" id="IPR001959">
    <property type="entry name" value="Transposase"/>
</dbReference>
<protein>
    <submittedName>
        <fullName evidence="8">Transposase</fullName>
    </submittedName>
</protein>
<dbReference type="Pfam" id="PF07282">
    <property type="entry name" value="Cas12f1-like_TNB"/>
    <property type="match status" value="1"/>
</dbReference>
<feature type="region of interest" description="Disordered" evidence="5">
    <location>
        <begin position="272"/>
        <end position="292"/>
    </location>
</feature>
<proteinExistence type="inferred from homology"/>
<dbReference type="EMBL" id="WDUB01000015">
    <property type="protein sequence ID" value="KAB7202502.1"/>
    <property type="molecule type" value="Genomic_DNA"/>
</dbReference>
<evidence type="ECO:0000313" key="8">
    <source>
        <dbReference type="EMBL" id="KAB7202502.1"/>
    </source>
</evidence>
<dbReference type="Pfam" id="PF01385">
    <property type="entry name" value="OrfB_IS605"/>
    <property type="match status" value="1"/>
</dbReference>
<feature type="domain" description="Probable transposase IS891/IS1136/IS1341" evidence="6">
    <location>
        <begin position="223"/>
        <end position="340"/>
    </location>
</feature>
<feature type="compositionally biased region" description="Basic residues" evidence="5">
    <location>
        <begin position="280"/>
        <end position="292"/>
    </location>
</feature>
<dbReference type="AlphaFoldDB" id="A0A6L4U2Q6"/>
<evidence type="ECO:0000259" key="6">
    <source>
        <dbReference type="Pfam" id="PF01385"/>
    </source>
</evidence>
<dbReference type="GO" id="GO:0006310">
    <property type="term" value="P:DNA recombination"/>
    <property type="evidence" value="ECO:0007669"/>
    <property type="project" value="UniProtKB-KW"/>
</dbReference>
<reference evidence="8 9" key="1">
    <citation type="journal article" date="2019" name="Nat. Med.">
        <title>A library of human gut bacterial isolates paired with longitudinal multiomics data enables mechanistic microbiome research.</title>
        <authorList>
            <person name="Poyet M."/>
            <person name="Groussin M."/>
            <person name="Gibbons S.M."/>
            <person name="Avila-Pacheco J."/>
            <person name="Jiang X."/>
            <person name="Kearney S.M."/>
            <person name="Perrotta A.R."/>
            <person name="Berdy B."/>
            <person name="Zhao S."/>
            <person name="Lieberman T.D."/>
            <person name="Swanson P.K."/>
            <person name="Smith M."/>
            <person name="Roesemann S."/>
            <person name="Alexander J.E."/>
            <person name="Rich S.A."/>
            <person name="Livny J."/>
            <person name="Vlamakis H."/>
            <person name="Clish C."/>
            <person name="Bullock K."/>
            <person name="Deik A."/>
            <person name="Scott J."/>
            <person name="Pierce K.A."/>
            <person name="Xavier R.J."/>
            <person name="Alm E.J."/>
        </authorList>
    </citation>
    <scope>NUCLEOTIDE SEQUENCE [LARGE SCALE GENOMIC DNA]</scope>
    <source>
        <strain evidence="8 9">BIOML-A136</strain>
    </source>
</reference>
<accession>A0A6L4U2Q6</accession>